<dbReference type="PROSITE" id="PS01039">
    <property type="entry name" value="SBP_BACTERIAL_3"/>
    <property type="match status" value="1"/>
</dbReference>
<accession>A0A402AI24</accession>
<organism evidence="6 7">
    <name type="scientific">Dictyobacter kobayashii</name>
    <dbReference type="NCBI Taxonomy" id="2014872"/>
    <lineage>
        <taxon>Bacteria</taxon>
        <taxon>Bacillati</taxon>
        <taxon>Chloroflexota</taxon>
        <taxon>Ktedonobacteria</taxon>
        <taxon>Ktedonobacterales</taxon>
        <taxon>Dictyobacteraceae</taxon>
        <taxon>Dictyobacter</taxon>
    </lineage>
</organism>
<comment type="similarity">
    <text evidence="2 4">Belongs to the bacterial solute-binding protein 3 family.</text>
</comment>
<proteinExistence type="inferred from homology"/>
<dbReference type="Pfam" id="PF00497">
    <property type="entry name" value="SBP_bac_3"/>
    <property type="match status" value="1"/>
</dbReference>
<evidence type="ECO:0000313" key="7">
    <source>
        <dbReference type="Proteomes" id="UP000287188"/>
    </source>
</evidence>
<dbReference type="PANTHER" id="PTHR35936">
    <property type="entry name" value="MEMBRANE-BOUND LYTIC MUREIN TRANSGLYCOSYLASE F"/>
    <property type="match status" value="1"/>
</dbReference>
<dbReference type="Proteomes" id="UP000287188">
    <property type="component" value="Unassembled WGS sequence"/>
</dbReference>
<dbReference type="Gene3D" id="3.40.190.10">
    <property type="entry name" value="Periplasmic binding protein-like II"/>
    <property type="match status" value="2"/>
</dbReference>
<comment type="caution">
    <text evidence="6">The sequence shown here is derived from an EMBL/GenBank/DDBJ whole genome shotgun (WGS) entry which is preliminary data.</text>
</comment>
<dbReference type="RefSeq" id="WP_161977326.1">
    <property type="nucleotide sequence ID" value="NZ_BIFS01000001.1"/>
</dbReference>
<dbReference type="InterPro" id="IPR001638">
    <property type="entry name" value="Solute-binding_3/MltF_N"/>
</dbReference>
<gene>
    <name evidence="6" type="ORF">KDK_25710</name>
</gene>
<evidence type="ECO:0000259" key="5">
    <source>
        <dbReference type="SMART" id="SM00062"/>
    </source>
</evidence>
<dbReference type="InterPro" id="IPR018313">
    <property type="entry name" value="SBP_3_CS"/>
</dbReference>
<dbReference type="AlphaFoldDB" id="A0A402AI24"/>
<feature type="domain" description="Solute-binding protein family 3/N-terminal" evidence="5">
    <location>
        <begin position="6"/>
        <end position="235"/>
    </location>
</feature>
<dbReference type="SMART" id="SM00062">
    <property type="entry name" value="PBPb"/>
    <property type="match status" value="1"/>
</dbReference>
<comment type="subcellular location">
    <subcellularLocation>
        <location evidence="1">Cell envelope</location>
    </subcellularLocation>
</comment>
<keyword evidence="3" id="KW-0732">Signal</keyword>
<name>A0A402AI24_9CHLR</name>
<reference evidence="7" key="1">
    <citation type="submission" date="2018-12" db="EMBL/GenBank/DDBJ databases">
        <title>Tengunoibacter tsumagoiensis gen. nov., sp. nov., Dictyobacter kobayashii sp. nov., D. alpinus sp. nov., and D. joshuensis sp. nov. and description of Dictyobacteraceae fam. nov. within the order Ktedonobacterales isolated from Tengu-no-mugimeshi.</title>
        <authorList>
            <person name="Wang C.M."/>
            <person name="Zheng Y."/>
            <person name="Sakai Y."/>
            <person name="Toyoda A."/>
            <person name="Minakuchi Y."/>
            <person name="Abe K."/>
            <person name="Yokota A."/>
            <person name="Yabe S."/>
        </authorList>
    </citation>
    <scope>NUCLEOTIDE SEQUENCE [LARGE SCALE GENOMIC DNA]</scope>
    <source>
        <strain evidence="7">Uno11</strain>
    </source>
</reference>
<evidence type="ECO:0000256" key="1">
    <source>
        <dbReference type="ARBA" id="ARBA00004196"/>
    </source>
</evidence>
<keyword evidence="7" id="KW-1185">Reference proteome</keyword>
<dbReference type="PANTHER" id="PTHR35936:SF17">
    <property type="entry name" value="ARGININE-BINDING EXTRACELLULAR PROTEIN ARTP"/>
    <property type="match status" value="1"/>
</dbReference>
<evidence type="ECO:0000313" key="6">
    <source>
        <dbReference type="EMBL" id="GCE18771.1"/>
    </source>
</evidence>
<evidence type="ECO:0000256" key="2">
    <source>
        <dbReference type="ARBA" id="ARBA00010333"/>
    </source>
</evidence>
<dbReference type="SUPFAM" id="SSF53850">
    <property type="entry name" value="Periplasmic binding protein-like II"/>
    <property type="match status" value="1"/>
</dbReference>
<dbReference type="EMBL" id="BIFS01000001">
    <property type="protein sequence ID" value="GCE18771.1"/>
    <property type="molecule type" value="Genomic_DNA"/>
</dbReference>
<protein>
    <recommendedName>
        <fullName evidence="5">Solute-binding protein family 3/N-terminal domain-containing protein</fullName>
    </recommendedName>
</protein>
<evidence type="ECO:0000256" key="3">
    <source>
        <dbReference type="ARBA" id="ARBA00022729"/>
    </source>
</evidence>
<evidence type="ECO:0000256" key="4">
    <source>
        <dbReference type="RuleBase" id="RU003744"/>
    </source>
</evidence>
<sequence>MITAHVLTVGSYTNYFPQEFLDPASKQPAGFDIDLIRDIASQMHVKANVTSNDFQSLIDGLVNRRFDVVISAVSMTPEAQKRVNFIPYLRGGKYLLVPQGNPSAVHSLQDLCGKSVAVKELTSERRELLSMGDACLKNGKAMLKVVVVKQYDAVVQLLQSHHVAAAYEDASVAEYYLKLHPDVLQLQGNMVGVTTEGIMVRKDDTALLSTIHLALEALQKNGMYSALIKKWGLYGSDITVPANYNTQPQIATGSSWKK</sequence>
<dbReference type="GO" id="GO:0030313">
    <property type="term" value="C:cell envelope"/>
    <property type="evidence" value="ECO:0007669"/>
    <property type="project" value="UniProtKB-SubCell"/>
</dbReference>